<evidence type="ECO:0000313" key="2">
    <source>
        <dbReference type="EMBL" id="BCU03215.1"/>
    </source>
</evidence>
<evidence type="ECO:0000256" key="1">
    <source>
        <dbReference type="SAM" id="MobiDB-lite"/>
    </source>
</evidence>
<evidence type="ECO:0000313" key="3">
    <source>
        <dbReference type="Proteomes" id="UP001253637"/>
    </source>
</evidence>
<feature type="region of interest" description="Disordered" evidence="1">
    <location>
        <begin position="87"/>
        <end position="115"/>
    </location>
</feature>
<organism evidence="2 3">
    <name type="scientific">Pandoravirus japonicus</name>
    <dbReference type="NCBI Taxonomy" id="2823154"/>
    <lineage>
        <taxon>Viruses</taxon>
        <taxon>Pandoravirus</taxon>
    </lineage>
</organism>
<name>A0A811BRW7_9VIRU</name>
<dbReference type="EMBL" id="LC625835">
    <property type="protein sequence ID" value="BCU03215.1"/>
    <property type="molecule type" value="Genomic_DNA"/>
</dbReference>
<dbReference type="Proteomes" id="UP001253637">
    <property type="component" value="Segment"/>
</dbReference>
<sequence>MQRATPAIAGTKRTREAVRPEVAAAMGLCAQQADLSDGQRQRLAAIAVRLGVPPSPGNPCAALAHRLGSEWTDAAAWVDLFAAEEARRTRGPVPADNNGRGGGNGGGSQTPPLPHLASADWGSLPLEMRAEIAHVLVDVDPRAAVDLYMSGPEAARAFAGQTHAALGVDGKGALIERRVPLIDYARAAAVFGVTDPLDLFLAGATCSLKALANWYTVAPRFAGAFAPPGDTATRDPTAVDYADLVGDGLSIDALDATPIDRLAEAMRGLVADRPATLRDMRAALMGPVPGGVAEVARQWYDYVQRPSTPRARRAAPARDAVVSARFKALGVAPPRVESDLFDRAVEHGIALPVPGDADDWDLVSAVRLVGPVPPDNALAWLRPTLDSADEIPELEDWIAGRPLMVDADGQDIEDRIKDKDAVDGEEALHALLDDMQAAIEPYICGAYFAPSYVVPPFAWLLTANRAILAQHDGRVWLFFQPRSQAIEQALALAAEQSAA</sequence>
<feature type="compositionally biased region" description="Gly residues" evidence="1">
    <location>
        <begin position="99"/>
        <end position="108"/>
    </location>
</feature>
<reference evidence="2" key="1">
    <citation type="submission" date="2021-04" db="EMBL/GenBank/DDBJ databases">
        <title>Draft Genome Sequence of Pandoravirus japonicus, Isolated from the Sabaishi River of Niigata, Japan.</title>
        <authorList>
            <person name="Hosokawa N."/>
            <person name="Takahashi H."/>
            <person name="Aoki K."/>
            <person name="Takemura M."/>
        </authorList>
    </citation>
    <scope>NUCLEOTIDE SEQUENCE</scope>
</reference>
<accession>A0A811BRW7</accession>
<protein>
    <submittedName>
        <fullName evidence="2">Uncharacterized protein</fullName>
    </submittedName>
</protein>
<proteinExistence type="predicted"/>